<feature type="transmembrane region" description="Helical" evidence="8">
    <location>
        <begin position="251"/>
        <end position="274"/>
    </location>
</feature>
<evidence type="ECO:0000256" key="5">
    <source>
        <dbReference type="ARBA" id="ARBA00022692"/>
    </source>
</evidence>
<protein>
    <recommendedName>
        <fullName evidence="8">Phosphate transport system permease protein PstA</fullName>
    </recommendedName>
</protein>
<dbReference type="Proteomes" id="UP000248857">
    <property type="component" value="Unassembled WGS sequence"/>
</dbReference>
<dbReference type="GO" id="GO:0035435">
    <property type="term" value="P:phosphate ion transmembrane transport"/>
    <property type="evidence" value="ECO:0007669"/>
    <property type="project" value="InterPro"/>
</dbReference>
<evidence type="ECO:0000256" key="1">
    <source>
        <dbReference type="ARBA" id="ARBA00004651"/>
    </source>
</evidence>
<comment type="caution">
    <text evidence="10">The sequence shown here is derived from an EMBL/GenBank/DDBJ whole genome shotgun (WGS) entry which is preliminary data.</text>
</comment>
<comment type="similarity">
    <text evidence="2 8">Belongs to the binding-protein-dependent transport system permease family. CysTW subfamily.</text>
</comment>
<feature type="transmembrane region" description="Helical" evidence="8">
    <location>
        <begin position="61"/>
        <end position="91"/>
    </location>
</feature>
<dbReference type="Gene3D" id="1.10.3720.10">
    <property type="entry name" value="MetI-like"/>
    <property type="match status" value="1"/>
</dbReference>
<dbReference type="Pfam" id="PF00528">
    <property type="entry name" value="BPD_transp_1"/>
    <property type="match status" value="1"/>
</dbReference>
<keyword evidence="4 8" id="KW-1003">Cell membrane</keyword>
<dbReference type="InterPro" id="IPR000515">
    <property type="entry name" value="MetI-like"/>
</dbReference>
<feature type="transmembrane region" description="Helical" evidence="8">
    <location>
        <begin position="12"/>
        <end position="32"/>
    </location>
</feature>
<evidence type="ECO:0000256" key="2">
    <source>
        <dbReference type="ARBA" id="ARBA00007069"/>
    </source>
</evidence>
<accession>A0A2W1JGD8</accession>
<keyword evidence="5 8" id="KW-0812">Transmembrane</keyword>
<dbReference type="NCBIfam" id="TIGR00974">
    <property type="entry name" value="3a0107s02c"/>
    <property type="match status" value="1"/>
</dbReference>
<feature type="domain" description="ABC transmembrane type-1" evidence="9">
    <location>
        <begin position="65"/>
        <end position="269"/>
    </location>
</feature>
<evidence type="ECO:0000256" key="3">
    <source>
        <dbReference type="ARBA" id="ARBA00022448"/>
    </source>
</evidence>
<gene>
    <name evidence="10" type="primary">pstA2_1</name>
    <name evidence="10" type="ORF">C1752_03506</name>
</gene>
<feature type="transmembrane region" description="Helical" evidence="8">
    <location>
        <begin position="133"/>
        <end position="153"/>
    </location>
</feature>
<comment type="subcellular location">
    <subcellularLocation>
        <location evidence="1 8">Cell membrane</location>
        <topology evidence="1 8">Multi-pass membrane protein</topology>
    </subcellularLocation>
</comment>
<evidence type="ECO:0000256" key="8">
    <source>
        <dbReference type="RuleBase" id="RU363043"/>
    </source>
</evidence>
<dbReference type="AlphaFoldDB" id="A0A2W1JGD8"/>
<dbReference type="SUPFAM" id="SSF161098">
    <property type="entry name" value="MetI-like"/>
    <property type="match status" value="1"/>
</dbReference>
<dbReference type="CDD" id="cd06261">
    <property type="entry name" value="TM_PBP2"/>
    <property type="match status" value="1"/>
</dbReference>
<dbReference type="OrthoDB" id="9807065at2"/>
<organism evidence="10 11">
    <name type="scientific">Acaryochloris thomasi RCC1774</name>
    <dbReference type="NCBI Taxonomy" id="1764569"/>
    <lineage>
        <taxon>Bacteria</taxon>
        <taxon>Bacillati</taxon>
        <taxon>Cyanobacteriota</taxon>
        <taxon>Cyanophyceae</taxon>
        <taxon>Acaryochloridales</taxon>
        <taxon>Acaryochloridaceae</taxon>
        <taxon>Acaryochloris</taxon>
        <taxon>Acaryochloris thomasi</taxon>
    </lineage>
</organism>
<keyword evidence="6 8" id="KW-1133">Transmembrane helix</keyword>
<dbReference type="PROSITE" id="PS50928">
    <property type="entry name" value="ABC_TM1"/>
    <property type="match status" value="1"/>
</dbReference>
<dbReference type="RefSeq" id="WP_110986938.1">
    <property type="nucleotide sequence ID" value="NZ_CAWNWM010000009.1"/>
</dbReference>
<feature type="transmembrane region" description="Helical" evidence="8">
    <location>
        <begin position="103"/>
        <end position="127"/>
    </location>
</feature>
<dbReference type="GO" id="GO:0005886">
    <property type="term" value="C:plasma membrane"/>
    <property type="evidence" value="ECO:0007669"/>
    <property type="project" value="UniProtKB-SubCell"/>
</dbReference>
<proteinExistence type="inferred from homology"/>
<evidence type="ECO:0000313" key="10">
    <source>
        <dbReference type="EMBL" id="PZD72670.1"/>
    </source>
</evidence>
<sequence length="284" mass="29774">MTIRRRHASESLMAAVVWSTAVFVTLILLWLIGDLVWQGGGQVNWAFLTTTPEKAGVEGGIFPILVSTGLILMVCMAVATPLGLGTAILLTEFSGQAGPLGRAVRLSLDILAGVPSIVFGLFGNALFSKRLGLGFSILSGGLTLACMVLPILIRSVQEGLQAVPQDYRRSAAALGLSRTATLGTLIVPAAMPGIVVGLLLGTGRAIAETAALIFTSGYVDRMPSSLLDSGRSLSIHIYDLATNIAGGEPHAYATALVLMGTLILINAGVSWLAYRFRQSRLQVT</sequence>
<evidence type="ECO:0000259" key="9">
    <source>
        <dbReference type="PROSITE" id="PS50928"/>
    </source>
</evidence>
<keyword evidence="7 8" id="KW-0472">Membrane</keyword>
<feature type="transmembrane region" description="Helical" evidence="8">
    <location>
        <begin position="174"/>
        <end position="200"/>
    </location>
</feature>
<name>A0A2W1JGD8_9CYAN</name>
<evidence type="ECO:0000256" key="4">
    <source>
        <dbReference type="ARBA" id="ARBA00022475"/>
    </source>
</evidence>
<evidence type="ECO:0000256" key="7">
    <source>
        <dbReference type="ARBA" id="ARBA00023136"/>
    </source>
</evidence>
<keyword evidence="3" id="KW-0813">Transport</keyword>
<keyword evidence="11" id="KW-1185">Reference proteome</keyword>
<evidence type="ECO:0000256" key="6">
    <source>
        <dbReference type="ARBA" id="ARBA00022989"/>
    </source>
</evidence>
<evidence type="ECO:0000313" key="11">
    <source>
        <dbReference type="Proteomes" id="UP000248857"/>
    </source>
</evidence>
<dbReference type="EMBL" id="PQWO01000009">
    <property type="protein sequence ID" value="PZD72670.1"/>
    <property type="molecule type" value="Genomic_DNA"/>
</dbReference>
<dbReference type="PANTHER" id="PTHR43470:SF3">
    <property type="entry name" value="PHOSPHATE TRANSPORT SYSTEM PERMEASE PROTEIN PSTA-RELATED"/>
    <property type="match status" value="1"/>
</dbReference>
<dbReference type="InterPro" id="IPR005672">
    <property type="entry name" value="Phosphate_PstA"/>
</dbReference>
<dbReference type="PANTHER" id="PTHR43470">
    <property type="entry name" value="PHOSPHATE TRANSPORT SYSTEM PERMEASE PROTEIN PSTA-RELATED"/>
    <property type="match status" value="1"/>
</dbReference>
<dbReference type="InterPro" id="IPR035906">
    <property type="entry name" value="MetI-like_sf"/>
</dbReference>
<reference evidence="10 11" key="1">
    <citation type="journal article" date="2018" name="Sci. Rep.">
        <title>A novel species of the marine cyanobacterium Acaryochloris with a unique pigment content and lifestyle.</title>
        <authorList>
            <person name="Partensky F."/>
            <person name="Six C."/>
            <person name="Ratin M."/>
            <person name="Garczarek L."/>
            <person name="Vaulot D."/>
            <person name="Probert I."/>
            <person name="Calteau A."/>
            <person name="Gourvil P."/>
            <person name="Marie D."/>
            <person name="Grebert T."/>
            <person name="Bouchier C."/>
            <person name="Le Panse S."/>
            <person name="Gachenot M."/>
            <person name="Rodriguez F."/>
            <person name="Garrido J.L."/>
        </authorList>
    </citation>
    <scope>NUCLEOTIDE SEQUENCE [LARGE SCALE GENOMIC DNA]</scope>
    <source>
        <strain evidence="10 11">RCC1774</strain>
    </source>
</reference>
<dbReference type="GO" id="GO:0005315">
    <property type="term" value="F:phosphate transmembrane transporter activity"/>
    <property type="evidence" value="ECO:0007669"/>
    <property type="project" value="InterPro"/>
</dbReference>